<comment type="caution">
    <text evidence="5">The sequence shown here is derived from an EMBL/GenBank/DDBJ whole genome shotgun (WGS) entry which is preliminary data.</text>
</comment>
<dbReference type="PRINTS" id="PR00834">
    <property type="entry name" value="PROTEASES2C"/>
</dbReference>
<keyword evidence="3" id="KW-0378">Hydrolase</keyword>
<dbReference type="AlphaFoldDB" id="A0A812VU82"/>
<keyword evidence="2" id="KW-0645">Protease</keyword>
<dbReference type="Proteomes" id="UP000601435">
    <property type="component" value="Unassembled WGS sequence"/>
</dbReference>
<organism evidence="5 6">
    <name type="scientific">Symbiodinium necroappetens</name>
    <dbReference type="NCBI Taxonomy" id="1628268"/>
    <lineage>
        <taxon>Eukaryota</taxon>
        <taxon>Sar</taxon>
        <taxon>Alveolata</taxon>
        <taxon>Dinophyceae</taxon>
        <taxon>Suessiales</taxon>
        <taxon>Symbiodiniaceae</taxon>
        <taxon>Symbiodinium</taxon>
    </lineage>
</organism>
<evidence type="ECO:0000313" key="5">
    <source>
        <dbReference type="EMBL" id="CAE7658560.1"/>
    </source>
</evidence>
<accession>A0A812VU82</accession>
<evidence type="ECO:0000259" key="4">
    <source>
        <dbReference type="Pfam" id="PF13180"/>
    </source>
</evidence>
<dbReference type="InterPro" id="IPR036034">
    <property type="entry name" value="PDZ_sf"/>
</dbReference>
<keyword evidence="6" id="KW-1185">Reference proteome</keyword>
<feature type="domain" description="PDZ" evidence="4">
    <location>
        <begin position="271"/>
        <end position="357"/>
    </location>
</feature>
<dbReference type="Gene3D" id="2.30.42.10">
    <property type="match status" value="1"/>
</dbReference>
<dbReference type="InterPro" id="IPR001940">
    <property type="entry name" value="Peptidase_S1C"/>
</dbReference>
<dbReference type="PANTHER" id="PTHR43343">
    <property type="entry name" value="PEPTIDASE S12"/>
    <property type="match status" value="1"/>
</dbReference>
<dbReference type="EMBL" id="CAJNJA010031586">
    <property type="protein sequence ID" value="CAE7658560.1"/>
    <property type="molecule type" value="Genomic_DNA"/>
</dbReference>
<protein>
    <submittedName>
        <fullName evidence="5">DEGP1 protein</fullName>
    </submittedName>
</protein>
<dbReference type="GO" id="GO:0004252">
    <property type="term" value="F:serine-type endopeptidase activity"/>
    <property type="evidence" value="ECO:0007669"/>
    <property type="project" value="InterPro"/>
</dbReference>
<dbReference type="SUPFAM" id="SSF50494">
    <property type="entry name" value="Trypsin-like serine proteases"/>
    <property type="match status" value="1"/>
</dbReference>
<evidence type="ECO:0000313" key="6">
    <source>
        <dbReference type="Proteomes" id="UP000601435"/>
    </source>
</evidence>
<evidence type="ECO:0000256" key="2">
    <source>
        <dbReference type="ARBA" id="ARBA00022670"/>
    </source>
</evidence>
<dbReference type="InterPro" id="IPR051201">
    <property type="entry name" value="Chloro_Bact_Ser_Proteases"/>
</dbReference>
<dbReference type="InterPro" id="IPR009003">
    <property type="entry name" value="Peptidase_S1_PA"/>
</dbReference>
<proteinExistence type="inferred from homology"/>
<dbReference type="Pfam" id="PF13365">
    <property type="entry name" value="Trypsin_2"/>
    <property type="match status" value="1"/>
</dbReference>
<dbReference type="OrthoDB" id="4217619at2759"/>
<evidence type="ECO:0000256" key="3">
    <source>
        <dbReference type="ARBA" id="ARBA00022801"/>
    </source>
</evidence>
<reference evidence="5" key="1">
    <citation type="submission" date="2021-02" db="EMBL/GenBank/DDBJ databases">
        <authorList>
            <person name="Dougan E. K."/>
            <person name="Rhodes N."/>
            <person name="Thang M."/>
            <person name="Chan C."/>
        </authorList>
    </citation>
    <scope>NUCLEOTIDE SEQUENCE</scope>
</reference>
<dbReference type="GO" id="GO:0006508">
    <property type="term" value="P:proteolysis"/>
    <property type="evidence" value="ECO:0007669"/>
    <property type="project" value="UniProtKB-KW"/>
</dbReference>
<sequence length="379" mass="39663">MVASSGRREVVRRLGLLSALSGCEPGPARAFARNGEEKAAAQVFRQATPGVVAVARGYRQGERRRSGGAEDGLPPSLGSGFVWDTSHVVTNYHVVRDLAPGELQIVFIDPVSKDETEMPKREILKGELVGSDPFTDTAVIKIVPPTAGTMTVGMHPLPIGESSSLEVGQTVFAIGNPFGLDHSMSRGIISGKSRTLDIGERPIQGCIQTDASINPGNSGGPLLDAGGRVIGVNTAILTASGTSAGVGLAIPVDTVKRNVELILKQGFVSRGFLGITFAPDPIADALQIPGVIVYGIVRNSPAEAAGVRPMLNGTIGDVITSMDAKTIRTGADVFRLLDKRVPGDIVALGLQRARRDVDGNAIVDKLTLNVTLSSTPRKL</sequence>
<dbReference type="Gene3D" id="2.40.10.120">
    <property type="match status" value="1"/>
</dbReference>
<evidence type="ECO:0000256" key="1">
    <source>
        <dbReference type="ARBA" id="ARBA00010541"/>
    </source>
</evidence>
<comment type="similarity">
    <text evidence="1">Belongs to the peptidase S1C family.</text>
</comment>
<dbReference type="Pfam" id="PF13180">
    <property type="entry name" value="PDZ_2"/>
    <property type="match status" value="1"/>
</dbReference>
<dbReference type="SUPFAM" id="SSF50156">
    <property type="entry name" value="PDZ domain-like"/>
    <property type="match status" value="1"/>
</dbReference>
<dbReference type="PANTHER" id="PTHR43343:SF3">
    <property type="entry name" value="PROTEASE DO-LIKE 8, CHLOROPLASTIC"/>
    <property type="match status" value="1"/>
</dbReference>
<dbReference type="InterPro" id="IPR001478">
    <property type="entry name" value="PDZ"/>
</dbReference>
<gene>
    <name evidence="5" type="primary">DEGP1</name>
    <name evidence="5" type="ORF">SNEC2469_LOCUS18663</name>
</gene>
<name>A0A812VU82_9DINO</name>